<gene>
    <name evidence="1" type="ORF">HNQ64_000938</name>
</gene>
<comment type="caution">
    <text evidence="1">The sequence shown here is derived from an EMBL/GenBank/DDBJ whole genome shotgun (WGS) entry which is preliminary data.</text>
</comment>
<dbReference type="RefSeq" id="WP_184205821.1">
    <property type="nucleotide sequence ID" value="NZ_JACHIF010000001.1"/>
</dbReference>
<keyword evidence="2" id="KW-1185">Reference proteome</keyword>
<protein>
    <submittedName>
        <fullName evidence="1">Putative transcriptional regulator</fullName>
    </submittedName>
</protein>
<dbReference type="EMBL" id="JACHIF010000001">
    <property type="protein sequence ID" value="MBB5036704.1"/>
    <property type="molecule type" value="Genomic_DNA"/>
</dbReference>
<dbReference type="AlphaFoldDB" id="A0A7W7YID9"/>
<dbReference type="Gene3D" id="1.10.1220.10">
    <property type="entry name" value="Met repressor-like"/>
    <property type="match status" value="1"/>
</dbReference>
<organism evidence="1 2">
    <name type="scientific">Prosthecobacter dejongeii</name>
    <dbReference type="NCBI Taxonomy" id="48465"/>
    <lineage>
        <taxon>Bacteria</taxon>
        <taxon>Pseudomonadati</taxon>
        <taxon>Verrucomicrobiota</taxon>
        <taxon>Verrucomicrobiia</taxon>
        <taxon>Verrucomicrobiales</taxon>
        <taxon>Verrucomicrobiaceae</taxon>
        <taxon>Prosthecobacter</taxon>
    </lineage>
</organism>
<sequence length="85" mass="9701">MTRTQIQLPDELYRRAKALAEQKELSLAEIARRGIELFLARFPQPIAEPQKWVLPKVSAGRALVPLDKLRDISSEEESMRGLDQS</sequence>
<dbReference type="InterPro" id="IPR013321">
    <property type="entry name" value="Arc_rbn_hlx_hlx"/>
</dbReference>
<evidence type="ECO:0000313" key="1">
    <source>
        <dbReference type="EMBL" id="MBB5036704.1"/>
    </source>
</evidence>
<reference evidence="1 2" key="1">
    <citation type="submission" date="2020-08" db="EMBL/GenBank/DDBJ databases">
        <title>Genomic Encyclopedia of Type Strains, Phase IV (KMG-IV): sequencing the most valuable type-strain genomes for metagenomic binning, comparative biology and taxonomic classification.</title>
        <authorList>
            <person name="Goeker M."/>
        </authorList>
    </citation>
    <scope>NUCLEOTIDE SEQUENCE [LARGE SCALE GENOMIC DNA]</scope>
    <source>
        <strain evidence="1 2">DSM 12251</strain>
    </source>
</reference>
<name>A0A7W7YID9_9BACT</name>
<evidence type="ECO:0000313" key="2">
    <source>
        <dbReference type="Proteomes" id="UP000534294"/>
    </source>
</evidence>
<accession>A0A7W7YID9</accession>
<dbReference type="GO" id="GO:0006355">
    <property type="term" value="P:regulation of DNA-templated transcription"/>
    <property type="evidence" value="ECO:0007669"/>
    <property type="project" value="InterPro"/>
</dbReference>
<proteinExistence type="predicted"/>
<dbReference type="Proteomes" id="UP000534294">
    <property type="component" value="Unassembled WGS sequence"/>
</dbReference>